<evidence type="ECO:0000256" key="1">
    <source>
        <dbReference type="ARBA" id="ARBA00022741"/>
    </source>
</evidence>
<proteinExistence type="predicted"/>
<gene>
    <name evidence="7" type="ORF">PO878_10880</name>
</gene>
<feature type="binding site" evidence="5">
    <location>
        <begin position="181"/>
        <end position="188"/>
    </location>
    <ligand>
        <name>ATP</name>
        <dbReference type="ChEBI" id="CHEBI:30616"/>
    </ligand>
</feature>
<dbReference type="GO" id="GO:0005829">
    <property type="term" value="C:cytosol"/>
    <property type="evidence" value="ECO:0007669"/>
    <property type="project" value="TreeGrafter"/>
</dbReference>
<organism evidence="7 8">
    <name type="scientific">Iamia majanohamensis</name>
    <dbReference type="NCBI Taxonomy" id="467976"/>
    <lineage>
        <taxon>Bacteria</taxon>
        <taxon>Bacillati</taxon>
        <taxon>Actinomycetota</taxon>
        <taxon>Acidimicrobiia</taxon>
        <taxon>Acidimicrobiales</taxon>
        <taxon>Iamiaceae</taxon>
        <taxon>Iamia</taxon>
    </lineage>
</organism>
<dbReference type="GO" id="GO:0005524">
    <property type="term" value="F:ATP binding"/>
    <property type="evidence" value="ECO:0007669"/>
    <property type="project" value="UniProtKB-UniRule"/>
</dbReference>
<evidence type="ECO:0000313" key="8">
    <source>
        <dbReference type="Proteomes" id="UP001216390"/>
    </source>
</evidence>
<feature type="domain" description="UvrD-like helicase ATP-binding" evidence="6">
    <location>
        <begin position="160"/>
        <end position="461"/>
    </location>
</feature>
<dbReference type="InterPro" id="IPR014016">
    <property type="entry name" value="UvrD-like_ATP-bd"/>
</dbReference>
<dbReference type="Pfam" id="PF13245">
    <property type="entry name" value="AAA_19"/>
    <property type="match status" value="1"/>
</dbReference>
<dbReference type="GO" id="GO:0003677">
    <property type="term" value="F:DNA binding"/>
    <property type="evidence" value="ECO:0007669"/>
    <property type="project" value="InterPro"/>
</dbReference>
<keyword evidence="2 5" id="KW-0378">Hydrolase</keyword>
<evidence type="ECO:0000256" key="4">
    <source>
        <dbReference type="ARBA" id="ARBA00022840"/>
    </source>
</evidence>
<dbReference type="EMBL" id="CP116942">
    <property type="protein sequence ID" value="WCO65002.1"/>
    <property type="molecule type" value="Genomic_DNA"/>
</dbReference>
<reference evidence="7" key="1">
    <citation type="submission" date="2023-01" db="EMBL/GenBank/DDBJ databases">
        <title>The diversity of Class Acidimicrobiia in South China Sea sediment environments and the proposal of Iamia marina sp. nov., a novel species of the genus Iamia.</title>
        <authorList>
            <person name="He Y."/>
            <person name="Tian X."/>
        </authorList>
    </citation>
    <scope>NUCLEOTIDE SEQUENCE</scope>
    <source>
        <strain evidence="7">DSM 19957</strain>
    </source>
</reference>
<name>A0AAF0BSA5_9ACTN</name>
<evidence type="ECO:0000259" key="6">
    <source>
        <dbReference type="PROSITE" id="PS51198"/>
    </source>
</evidence>
<dbReference type="PANTHER" id="PTHR11070">
    <property type="entry name" value="UVRD / RECB / PCRA DNA HELICASE FAMILY MEMBER"/>
    <property type="match status" value="1"/>
</dbReference>
<evidence type="ECO:0000313" key="7">
    <source>
        <dbReference type="EMBL" id="WCO65002.1"/>
    </source>
</evidence>
<protein>
    <submittedName>
        <fullName evidence="7">AAA family ATPase</fullName>
    </submittedName>
</protein>
<keyword evidence="3 5" id="KW-0347">Helicase</keyword>
<dbReference type="RefSeq" id="WP_272734527.1">
    <property type="nucleotide sequence ID" value="NZ_CP116942.1"/>
</dbReference>
<evidence type="ECO:0000256" key="2">
    <source>
        <dbReference type="ARBA" id="ARBA00022801"/>
    </source>
</evidence>
<keyword evidence="4 5" id="KW-0067">ATP-binding</keyword>
<keyword evidence="1 5" id="KW-0547">Nucleotide-binding</keyword>
<dbReference type="PROSITE" id="PS51198">
    <property type="entry name" value="UVRD_HELICASE_ATP_BIND"/>
    <property type="match status" value="1"/>
</dbReference>
<dbReference type="PANTHER" id="PTHR11070:SF45">
    <property type="entry name" value="DNA 3'-5' HELICASE"/>
    <property type="match status" value="1"/>
</dbReference>
<evidence type="ECO:0000256" key="3">
    <source>
        <dbReference type="ARBA" id="ARBA00022806"/>
    </source>
</evidence>
<dbReference type="GO" id="GO:0000725">
    <property type="term" value="P:recombinational repair"/>
    <property type="evidence" value="ECO:0007669"/>
    <property type="project" value="TreeGrafter"/>
</dbReference>
<dbReference type="GO" id="GO:0016787">
    <property type="term" value="F:hydrolase activity"/>
    <property type="evidence" value="ECO:0007669"/>
    <property type="project" value="UniProtKB-UniRule"/>
</dbReference>
<dbReference type="InterPro" id="IPR000212">
    <property type="entry name" value="DNA_helicase_UvrD/REP"/>
</dbReference>
<dbReference type="SUPFAM" id="SSF52540">
    <property type="entry name" value="P-loop containing nucleoside triphosphate hydrolases"/>
    <property type="match status" value="1"/>
</dbReference>
<dbReference type="InterPro" id="IPR027417">
    <property type="entry name" value="P-loop_NTPase"/>
</dbReference>
<dbReference type="Proteomes" id="UP001216390">
    <property type="component" value="Chromosome"/>
</dbReference>
<dbReference type="AlphaFoldDB" id="A0AAF0BSA5"/>
<dbReference type="GO" id="GO:0043138">
    <property type="term" value="F:3'-5' DNA helicase activity"/>
    <property type="evidence" value="ECO:0007669"/>
    <property type="project" value="TreeGrafter"/>
</dbReference>
<sequence length="549" mass="59513">MSAPPAPSPVDLEVERSALARARAAVRTKLDALAGISGGGADALADEYIDAVVRGAVETLQQELVVFGRIDDDRPWRVGLYGIDEDGDQLVVDWRSRFAGGFYQARFDDPMGLARRVTYVGAIADLFVEDFARGEVTGSSPLMAELARSRGTEMRAAVATLQSEQDELVRLPPTETLVLRGGPGTGKTVVGLHRAAWLVYNDTRLTAGRILVVGPSDRFLRFVSAVLPTLGEARVVQTTFDRLLGPSTEAGSDERWLPLLDRWEDGLYAPAPLKVGGTRIREAEVAELVESLRSRPLPWRDRRKVFLSVLANRHGLSTTGELSRVAAPVWPTLTTAQAWRRIRSRSTLRALGADPDWVDAWLRSEGDGALHDEVRARVEGVPSTYGHVIVDEAQDMTLLQLRAVRRRATGVSLVGDDAQRSVAGGIGLRRAGRELAVEPAVMATAYRMSAEIADWLNVHAARHGIDAVELVGIRPTGVAVGRTDDPEAARADLAGRWPNVALITAADSWEHKGVEYDAVVVDARGMDPARLYLAASRAAHELVVAHSPT</sequence>
<evidence type="ECO:0000256" key="5">
    <source>
        <dbReference type="PROSITE-ProRule" id="PRU00560"/>
    </source>
</evidence>
<dbReference type="KEGG" id="ima:PO878_10880"/>
<dbReference type="Gene3D" id="3.40.50.300">
    <property type="entry name" value="P-loop containing nucleotide triphosphate hydrolases"/>
    <property type="match status" value="1"/>
</dbReference>
<keyword evidence="8" id="KW-1185">Reference proteome</keyword>
<accession>A0AAF0BSA5</accession>